<dbReference type="AlphaFoldDB" id="A0AAQ3U5P1"/>
<evidence type="ECO:0000313" key="2">
    <source>
        <dbReference type="Proteomes" id="UP001341281"/>
    </source>
</evidence>
<gene>
    <name evidence="1" type="ORF">U9M48_032736</name>
</gene>
<name>A0AAQ3U5P1_PASNO</name>
<evidence type="ECO:0000313" key="1">
    <source>
        <dbReference type="EMBL" id="WVZ85878.1"/>
    </source>
</evidence>
<dbReference type="EMBL" id="CP144751">
    <property type="protein sequence ID" value="WVZ85878.1"/>
    <property type="molecule type" value="Genomic_DNA"/>
</dbReference>
<accession>A0AAQ3U5P1</accession>
<organism evidence="1 2">
    <name type="scientific">Paspalum notatum var. saurae</name>
    <dbReference type="NCBI Taxonomy" id="547442"/>
    <lineage>
        <taxon>Eukaryota</taxon>
        <taxon>Viridiplantae</taxon>
        <taxon>Streptophyta</taxon>
        <taxon>Embryophyta</taxon>
        <taxon>Tracheophyta</taxon>
        <taxon>Spermatophyta</taxon>
        <taxon>Magnoliopsida</taxon>
        <taxon>Liliopsida</taxon>
        <taxon>Poales</taxon>
        <taxon>Poaceae</taxon>
        <taxon>PACMAD clade</taxon>
        <taxon>Panicoideae</taxon>
        <taxon>Andropogonodae</taxon>
        <taxon>Paspaleae</taxon>
        <taxon>Paspalinae</taxon>
        <taxon>Paspalum</taxon>
    </lineage>
</organism>
<sequence>MEALLELEKVQRVLSLMSSRGLSDSGSTGGGAAADRFLAQFLLFMVQPFDSLSSEKKFLLVSELLRKATPDTLEEVQLLAHVEADQDISSGVLLQPNKKFKTHAEKSAIQAVPMVGFDAMTRSKSTLEDFCRSYFMFHGLDVGDPQSIFKYLPVLSFTESYIYQLDASNEDSLRLVKDNSTSSKVPERKKEALEESSLLQMIEPLDGLLQRQGLMTDRLQNELKSGIQYWSLERKLCQALLRNEKISVEDVMEAIHLKSFDYRVLNLLMYQLTGQQDDVMNNTFNILRMFAVIYGPSEAPNILAKCIGEAEEKYEDFSKKLDPGLSCSYWRRCEEATKEGGKVSGHAYGTWNIPPVISDEESFRCERLNKHNASTVII</sequence>
<dbReference type="Proteomes" id="UP001341281">
    <property type="component" value="Chromosome 07"/>
</dbReference>
<keyword evidence="2" id="KW-1185">Reference proteome</keyword>
<dbReference type="PANTHER" id="PTHR35754">
    <property type="entry name" value="ATP SYNTHASE SUBUNIT B"/>
    <property type="match status" value="1"/>
</dbReference>
<proteinExistence type="predicted"/>
<dbReference type="PANTHER" id="PTHR35754:SF2">
    <property type="entry name" value="ATP SYNTHASE SUBUNIT B"/>
    <property type="match status" value="1"/>
</dbReference>
<reference evidence="1 2" key="1">
    <citation type="submission" date="2024-02" db="EMBL/GenBank/DDBJ databases">
        <title>High-quality chromosome-scale genome assembly of Pensacola bahiagrass (Paspalum notatum Flugge var. saurae).</title>
        <authorList>
            <person name="Vega J.M."/>
            <person name="Podio M."/>
            <person name="Orjuela J."/>
            <person name="Siena L.A."/>
            <person name="Pessino S.C."/>
            <person name="Combes M.C."/>
            <person name="Mariac C."/>
            <person name="Albertini E."/>
            <person name="Pupilli F."/>
            <person name="Ortiz J.P.A."/>
            <person name="Leblanc O."/>
        </authorList>
    </citation>
    <scope>NUCLEOTIDE SEQUENCE [LARGE SCALE GENOMIC DNA]</scope>
    <source>
        <strain evidence="1">R1</strain>
        <tissue evidence="1">Leaf</tissue>
    </source>
</reference>
<protein>
    <submittedName>
        <fullName evidence="1">Uncharacterized protein</fullName>
    </submittedName>
</protein>